<organism evidence="2 3">
    <name type="scientific">Azospirillum lipoferum (strain 4B)</name>
    <dbReference type="NCBI Taxonomy" id="862719"/>
    <lineage>
        <taxon>Bacteria</taxon>
        <taxon>Pseudomonadati</taxon>
        <taxon>Pseudomonadota</taxon>
        <taxon>Alphaproteobacteria</taxon>
        <taxon>Rhodospirillales</taxon>
        <taxon>Azospirillaceae</taxon>
        <taxon>Azospirillum</taxon>
    </lineage>
</organism>
<evidence type="ECO:0000313" key="2">
    <source>
        <dbReference type="EMBL" id="CBS88256.1"/>
    </source>
</evidence>
<feature type="region of interest" description="Disordered" evidence="1">
    <location>
        <begin position="1"/>
        <end position="39"/>
    </location>
</feature>
<proteinExistence type="predicted"/>
<dbReference type="HOGENOM" id="CLU_2876039_0_0_5"/>
<dbReference type="AlphaFoldDB" id="G7Z766"/>
<feature type="compositionally biased region" description="Polar residues" evidence="1">
    <location>
        <begin position="9"/>
        <end position="18"/>
    </location>
</feature>
<evidence type="ECO:0000256" key="1">
    <source>
        <dbReference type="SAM" id="MobiDB-lite"/>
    </source>
</evidence>
<dbReference type="EMBL" id="FQ311868">
    <property type="protein sequence ID" value="CBS88256.1"/>
    <property type="molecule type" value="Genomic_DNA"/>
</dbReference>
<dbReference type="STRING" id="862719.AZOLI_3090"/>
<evidence type="ECO:0000313" key="3">
    <source>
        <dbReference type="Proteomes" id="UP000005667"/>
    </source>
</evidence>
<dbReference type="KEGG" id="ali:AZOLI_3090"/>
<keyword evidence="3" id="KW-1185">Reference proteome</keyword>
<name>G7Z766_AZOL4</name>
<reference evidence="3" key="1">
    <citation type="journal article" date="2011" name="PLoS Genet.">
        <title>Azospirillum genomes reveal transition of bacteria from aquatic to terrestrial environments.</title>
        <authorList>
            <person name="Wisniewski-Dye F."/>
            <person name="Borziak K."/>
            <person name="Khalsa-Moyers G."/>
            <person name="Alexandre G."/>
            <person name="Sukharnikov L.O."/>
            <person name="Wuichet K."/>
            <person name="Hurst G.B."/>
            <person name="McDonald W.H."/>
            <person name="Robertson J.S."/>
            <person name="Barbe V."/>
            <person name="Calteau A."/>
            <person name="Rouy Z."/>
            <person name="Mangenot S."/>
            <person name="Prigent-Combaret C."/>
            <person name="Normand P."/>
            <person name="Boyer M."/>
            <person name="Siguier P."/>
            <person name="Dessaux Y."/>
            <person name="Elmerich C."/>
            <person name="Condemine G."/>
            <person name="Krishnen G."/>
            <person name="Kennedy I."/>
            <person name="Paterson A.H."/>
            <person name="Gonzalez V."/>
            <person name="Mavingui P."/>
            <person name="Zhulin I.B."/>
        </authorList>
    </citation>
    <scope>NUCLEOTIDE SEQUENCE [LARGE SCALE GENOMIC DNA]</scope>
    <source>
        <strain evidence="3">4B</strain>
    </source>
</reference>
<protein>
    <submittedName>
        <fullName evidence="2">Uncharacterized protein</fullName>
    </submittedName>
</protein>
<feature type="compositionally biased region" description="Basic residues" evidence="1">
    <location>
        <begin position="25"/>
        <end position="35"/>
    </location>
</feature>
<gene>
    <name evidence="2" type="ordered locus">AZOLI_3090</name>
</gene>
<accession>G7Z766</accession>
<sequence length="63" mass="7422">MAANRRLSRNTPIVSGVSTEPMPRRINRTARKTKSNHLWTEWRRPPSRFRPVSVSGRHSEVRR</sequence>
<dbReference type="Proteomes" id="UP000005667">
    <property type="component" value="Chromosome"/>
</dbReference>